<feature type="compositionally biased region" description="Polar residues" evidence="1">
    <location>
        <begin position="516"/>
        <end position="532"/>
    </location>
</feature>
<evidence type="ECO:0000313" key="3">
    <source>
        <dbReference type="EMBL" id="GFR79696.1"/>
    </source>
</evidence>
<protein>
    <submittedName>
        <fullName evidence="3">Phosphodiesterase</fullName>
    </submittedName>
</protein>
<accession>A0AAV4G3G2</accession>
<dbReference type="InterPro" id="IPR029016">
    <property type="entry name" value="GAF-like_dom_sf"/>
</dbReference>
<feature type="region of interest" description="Disordered" evidence="1">
    <location>
        <begin position="516"/>
        <end position="572"/>
    </location>
</feature>
<feature type="domain" description="GAF" evidence="2">
    <location>
        <begin position="184"/>
        <end position="331"/>
    </location>
</feature>
<keyword evidence="4" id="KW-1185">Reference proteome</keyword>
<comment type="caution">
    <text evidence="3">The sequence shown here is derived from an EMBL/GenBank/DDBJ whole genome shotgun (WGS) entry which is preliminary data.</text>
</comment>
<name>A0AAV4G3G2_9GAST</name>
<proteinExistence type="predicted"/>
<sequence length="1786" mass="198258">MFCVVPRAKEALTPVLDATTVVELREAIQLTISRCVPNASLIKVFLRDPLTTHLVDENCRALPSSRFISDILQQRGKTEVTINHNQDSIRELLGTQYNNDGNTNSSVLLLPVPERGSHKKIGLIVVVSQAVSLSSVDPKRVNLCVKQISMSYEVIRASLNKDTSPNVASLLSLMQLCGELNDQDAAKLEIKVMRYLQEQTEAESGFLLLLVPETQMLFCQAVGDSVLQEEVRFAGPSSCFGIALETKQPITLDDIPLDRRQEVEKIIRRQIHSLLCVPVCINDSKDLLALACVVNKCNHQEFTETDADIIRQCFKYTATVLTSTLAFQNERKLKNQTQALLQVARKLFTRLAQAELEGGSQRPRTVDAINSYIQHRAESCDVPTNCCSPHTTQAMPCDQCSSLSCTRNLFGSLPPHQSYQCQRGAIDNTCVLVPMSTLHHLKDTEHLYGLYSAEAKEAWTSECTQESRRRTHASRLVNAVDRSSLDETEDQYMTPDSSPERCRTCNAQTQTYIGSGQEAVSSTHSKTVGKTNESQKHQAGRMRTSTPVTANAVPSLSHTSFGNTSNVRTLGPQKSDTLKLFSQKDLRNTFNVRSCTPTTNNSGSTPRALRNASRVKQKNPCSLPVNMKEPCHDPHDIETSKLANKFEKNLEWMEVLFENMDDFGNLFSAESFIDVGEQGSIAEARNLVTDMWHCMREFPLSSTDDPCLSFNLGLQNKSLHDMQMPPYCGRLSRKKSVDTSVASEASVHSQQSAIRKTFKEKTLHPKSEQCPLGYDSSKMFASKTDIVQSLHHKPNTGLKCHELNATNKPLTMVPDYSTTFYSNQKPHNAVDSLSASAAFCLVPYALSDSDSYYSLSDDDSSFASCGKVDGLYLSESCEAFATDSHRCAGKDEKNLNENLKVLGHLISPTKRDWLQPLWKCPEVRDTSPLSGNHSLFSCEDEADLQCFEDDEQADFYLAHQPEGEENTRNRGTAETDFAKTTLLFEELSNVTSKCELETDRAQDASMSLDEVKEESQARYHERFCEDMTFHTTEPFSSVEKVFVDPSSEKEIHGCSTGSHVKKRLDYSPSKLCAEEMSFQNSFSEIVGVCPELADVQREVLKAGQEELTLEAVGCIKEKGKSLCGFSEEKNAFNTSSKLFAEQKVCGKTWSYEDNSQTMYEIKCEHTTKAVPKVHYSAKKQLTDHASMAQCRGESYNIWMKLESDDMEEHNFHENLVETSTVWKKVKAFKEESNCVKGENINDPKPEKSVDMELDYEKDVTIVDEVNIQYSPSVSNIETTMSQDVQHFTVSSDLETSKETKVLYSGTTSDTSDIETTMSQDVLYCTGSSNLETTEEAKVLYSGTTSDTSDIETCMSQDVQYCTASSYLETSKDTKVLYSGLTSDIETTLSQDMHYCTASSDLETSKETNVLYSGTTSDTSDIETAMSQDVLYCTGSSNLETTEETKVPYSGSTSDTSDIGTCMSQDVQYCTGSSNLETTEETNVLGTSSDIETTMRQNVEHCTASSDLGATKETDILPYESASNIEATIRHGVHPYSGSTSDTSDIRTCMSQDVRYCTGSSNLETTEETNVLGTSSDIETTIRQDVEHCTASSDLGATKETNILPYESASNIEATIRHGVQYNRASPDPETRVENSLFYSTISVIETAIEAEMQPSTASSDLETTKEGVAYYHVIASNIENDALDNAEEPDVENVKKGYFHYSMHVSDIESMPERHEMVNKAGFDAKSISNDGSWFRTEFQGRENATEGITTRSPSGREVCSSGLEVGYVPSDGKFISEVPKTDEQC</sequence>
<dbReference type="SUPFAM" id="SSF55781">
    <property type="entry name" value="GAF domain-like"/>
    <property type="match status" value="1"/>
</dbReference>
<feature type="compositionally biased region" description="Polar residues" evidence="1">
    <location>
        <begin position="543"/>
        <end position="572"/>
    </location>
</feature>
<dbReference type="Pfam" id="PF13185">
    <property type="entry name" value="GAF_2"/>
    <property type="match status" value="1"/>
</dbReference>
<evidence type="ECO:0000259" key="2">
    <source>
        <dbReference type="SMART" id="SM00065"/>
    </source>
</evidence>
<evidence type="ECO:0000256" key="1">
    <source>
        <dbReference type="SAM" id="MobiDB-lite"/>
    </source>
</evidence>
<dbReference type="Proteomes" id="UP000762676">
    <property type="component" value="Unassembled WGS sequence"/>
</dbReference>
<dbReference type="EMBL" id="BMAT01004760">
    <property type="protein sequence ID" value="GFR79696.1"/>
    <property type="molecule type" value="Genomic_DNA"/>
</dbReference>
<gene>
    <name evidence="3" type="ORF">ElyMa_002294200</name>
</gene>
<reference evidence="3 4" key="1">
    <citation type="journal article" date="2021" name="Elife">
        <title>Chloroplast acquisition without the gene transfer in kleptoplastic sea slugs, Plakobranchus ocellatus.</title>
        <authorList>
            <person name="Maeda T."/>
            <person name="Takahashi S."/>
            <person name="Yoshida T."/>
            <person name="Shimamura S."/>
            <person name="Takaki Y."/>
            <person name="Nagai Y."/>
            <person name="Toyoda A."/>
            <person name="Suzuki Y."/>
            <person name="Arimoto A."/>
            <person name="Ishii H."/>
            <person name="Satoh N."/>
            <person name="Nishiyama T."/>
            <person name="Hasebe M."/>
            <person name="Maruyama T."/>
            <person name="Minagawa J."/>
            <person name="Obokata J."/>
            <person name="Shigenobu S."/>
        </authorList>
    </citation>
    <scope>NUCLEOTIDE SEQUENCE [LARGE SCALE GENOMIC DNA]</scope>
</reference>
<evidence type="ECO:0000313" key="4">
    <source>
        <dbReference type="Proteomes" id="UP000762676"/>
    </source>
</evidence>
<dbReference type="SMART" id="SM00065">
    <property type="entry name" value="GAF"/>
    <property type="match status" value="1"/>
</dbReference>
<dbReference type="Gene3D" id="3.30.450.40">
    <property type="match status" value="1"/>
</dbReference>
<dbReference type="InterPro" id="IPR003018">
    <property type="entry name" value="GAF"/>
</dbReference>
<organism evidence="3 4">
    <name type="scientific">Elysia marginata</name>
    <dbReference type="NCBI Taxonomy" id="1093978"/>
    <lineage>
        <taxon>Eukaryota</taxon>
        <taxon>Metazoa</taxon>
        <taxon>Spiralia</taxon>
        <taxon>Lophotrochozoa</taxon>
        <taxon>Mollusca</taxon>
        <taxon>Gastropoda</taxon>
        <taxon>Heterobranchia</taxon>
        <taxon>Euthyneura</taxon>
        <taxon>Panpulmonata</taxon>
        <taxon>Sacoglossa</taxon>
        <taxon>Placobranchoidea</taxon>
        <taxon>Plakobranchidae</taxon>
        <taxon>Elysia</taxon>
    </lineage>
</organism>